<accession>X0Y250</accession>
<reference evidence="1" key="1">
    <citation type="journal article" date="2014" name="Front. Microbiol.">
        <title>High frequency of phylogenetically diverse reductive dehalogenase-homologous genes in deep subseafloor sedimentary metagenomes.</title>
        <authorList>
            <person name="Kawai M."/>
            <person name="Futagami T."/>
            <person name="Toyoda A."/>
            <person name="Takaki Y."/>
            <person name="Nishi S."/>
            <person name="Hori S."/>
            <person name="Arai W."/>
            <person name="Tsubouchi T."/>
            <person name="Morono Y."/>
            <person name="Uchiyama I."/>
            <person name="Ito T."/>
            <person name="Fujiyama A."/>
            <person name="Inagaki F."/>
            <person name="Takami H."/>
        </authorList>
    </citation>
    <scope>NUCLEOTIDE SEQUENCE</scope>
    <source>
        <strain evidence="1">Expedition CK06-06</strain>
    </source>
</reference>
<dbReference type="EMBL" id="BARS01056419">
    <property type="protein sequence ID" value="GAG42833.1"/>
    <property type="molecule type" value="Genomic_DNA"/>
</dbReference>
<name>X0Y250_9ZZZZ</name>
<gene>
    <name evidence="1" type="ORF">S01H1_83094</name>
</gene>
<proteinExistence type="predicted"/>
<evidence type="ECO:0000313" key="1">
    <source>
        <dbReference type="EMBL" id="GAG42833.1"/>
    </source>
</evidence>
<comment type="caution">
    <text evidence="1">The sequence shown here is derived from an EMBL/GenBank/DDBJ whole genome shotgun (WGS) entry which is preliminary data.</text>
</comment>
<dbReference type="AlphaFoldDB" id="X0Y250"/>
<protein>
    <submittedName>
        <fullName evidence="1">Uncharacterized protein</fullName>
    </submittedName>
</protein>
<organism evidence="1">
    <name type="scientific">marine sediment metagenome</name>
    <dbReference type="NCBI Taxonomy" id="412755"/>
    <lineage>
        <taxon>unclassified sequences</taxon>
        <taxon>metagenomes</taxon>
        <taxon>ecological metagenomes</taxon>
    </lineage>
</organism>
<sequence length="62" mass="7435">MHKSLERTVAQGLEQISAYMDRCGTDEGHLVIFDRSKEKNWDEKIFQREEEYQGRMIKVWGM</sequence>